<evidence type="ECO:0000256" key="6">
    <source>
        <dbReference type="ARBA" id="ARBA00023014"/>
    </source>
</evidence>
<reference evidence="8" key="1">
    <citation type="submission" date="2023-06" db="EMBL/GenBank/DDBJ databases">
        <title>Genome sequence of Methanosarcinaceae archaeon Ag5.</title>
        <authorList>
            <person name="Protasov E."/>
            <person name="Platt K."/>
            <person name="Poehlein A."/>
            <person name="Daniel R."/>
            <person name="Brune A."/>
        </authorList>
    </citation>
    <scope>NUCLEOTIDE SEQUENCE</scope>
    <source>
        <strain evidence="8">Ag5</strain>
    </source>
</reference>
<dbReference type="GO" id="GO:0051536">
    <property type="term" value="F:iron-sulfur cluster binding"/>
    <property type="evidence" value="ECO:0007669"/>
    <property type="project" value="UniProtKB-KW"/>
</dbReference>
<dbReference type="Proteomes" id="UP001271789">
    <property type="component" value="Unassembled WGS sequence"/>
</dbReference>
<keyword evidence="4" id="KW-0378">Hydrolase</keyword>
<evidence type="ECO:0000256" key="4">
    <source>
        <dbReference type="ARBA" id="ARBA00022801"/>
    </source>
</evidence>
<dbReference type="GO" id="GO:0004518">
    <property type="term" value="F:nuclease activity"/>
    <property type="evidence" value="ECO:0007669"/>
    <property type="project" value="UniProtKB-KW"/>
</dbReference>
<sequence>MKKKMNTLCFFRFMIQKSNDNSNGSGNGNSNDKDKYSARPETGLNFEQKQTRTTVSDIRTWLICPRLFFFNESHREKNKISSESDEFSNHILYQKDPVRFFEAEFLKEICFFLPEMVTAAAQENENGNFLDESKLKKELKQLADDLKEEMTLWTPDENEFSKSVSVKTKSADGLYDADSKNPVWEKTTRQNPNPAFPSAIVAEKTDLGYLAAPEKIKPVFEENASKTPSVFTSSSSSASSAAIDDAYDAAVRRIPKLIQNVSKTIECYGFSLYDAAGNPAAANTSYYYEKLNLSGAPHKIVVLDGKLLPYLIKTSKTPANGIWEKDRIAAAAYVLILENRFGKANVSDNFIADYAGELRVGRVRSDDKKMVLRILRQMKEARNGKMPNERNIRFCSHCPHQEKCRPKLTSFLSRLFE</sequence>
<evidence type="ECO:0000256" key="1">
    <source>
        <dbReference type="ARBA" id="ARBA00001966"/>
    </source>
</evidence>
<dbReference type="PANTHER" id="PTHR36531">
    <property type="entry name" value="CRISPR-ASSOCIATED EXONUCLEASE CAS4"/>
    <property type="match status" value="1"/>
</dbReference>
<dbReference type="GO" id="GO:0046872">
    <property type="term" value="F:metal ion binding"/>
    <property type="evidence" value="ECO:0007669"/>
    <property type="project" value="UniProtKB-KW"/>
</dbReference>
<dbReference type="PANTHER" id="PTHR36531:SF6">
    <property type="entry name" value="DNA REPLICATION ATP-DEPENDENT HELICASE_NUCLEASE DNA2"/>
    <property type="match status" value="1"/>
</dbReference>
<gene>
    <name evidence="8" type="ORF">MsAg5_08480</name>
</gene>
<evidence type="ECO:0000256" key="2">
    <source>
        <dbReference type="ARBA" id="ARBA00022722"/>
    </source>
</evidence>
<dbReference type="AlphaFoldDB" id="A0AAE4SF50"/>
<feature type="region of interest" description="Disordered" evidence="7">
    <location>
        <begin position="20"/>
        <end position="45"/>
    </location>
</feature>
<dbReference type="InterPro" id="IPR051827">
    <property type="entry name" value="Cas4_exonuclease"/>
</dbReference>
<evidence type="ECO:0008006" key="10">
    <source>
        <dbReference type="Google" id="ProtNLM"/>
    </source>
</evidence>
<dbReference type="InterPro" id="IPR011604">
    <property type="entry name" value="PDDEXK-like_dom_sf"/>
</dbReference>
<comment type="caution">
    <text evidence="8">The sequence shown here is derived from an EMBL/GenBank/DDBJ whole genome shotgun (WGS) entry which is preliminary data.</text>
</comment>
<protein>
    <recommendedName>
        <fullName evidence="10">DUF83 domain-containing protein</fullName>
    </recommendedName>
</protein>
<organism evidence="8 9">
    <name type="scientific">Methanolapillus africanus</name>
    <dbReference type="NCBI Taxonomy" id="3028297"/>
    <lineage>
        <taxon>Archaea</taxon>
        <taxon>Methanobacteriati</taxon>
        <taxon>Methanobacteriota</taxon>
        <taxon>Stenosarchaea group</taxon>
        <taxon>Methanomicrobia</taxon>
        <taxon>Methanosarcinales</taxon>
        <taxon>Methanosarcinaceae</taxon>
        <taxon>Methanolapillus</taxon>
    </lineage>
</organism>
<feature type="compositionally biased region" description="Low complexity" evidence="7">
    <location>
        <begin position="20"/>
        <end position="30"/>
    </location>
</feature>
<evidence type="ECO:0000313" key="9">
    <source>
        <dbReference type="Proteomes" id="UP001271789"/>
    </source>
</evidence>
<evidence type="ECO:0000313" key="8">
    <source>
        <dbReference type="EMBL" id="MDV0446980.1"/>
    </source>
</evidence>
<evidence type="ECO:0000256" key="3">
    <source>
        <dbReference type="ARBA" id="ARBA00022723"/>
    </source>
</evidence>
<keyword evidence="9" id="KW-1185">Reference proteome</keyword>
<evidence type="ECO:0000256" key="7">
    <source>
        <dbReference type="SAM" id="MobiDB-lite"/>
    </source>
</evidence>
<dbReference type="EMBL" id="JAWDKD010000015">
    <property type="protein sequence ID" value="MDV0446980.1"/>
    <property type="molecule type" value="Genomic_DNA"/>
</dbReference>
<name>A0AAE4SF50_9EURY</name>
<dbReference type="Gene3D" id="3.90.320.10">
    <property type="match status" value="1"/>
</dbReference>
<keyword evidence="6" id="KW-0411">Iron-sulfur</keyword>
<proteinExistence type="predicted"/>
<evidence type="ECO:0000256" key="5">
    <source>
        <dbReference type="ARBA" id="ARBA00023004"/>
    </source>
</evidence>
<accession>A0AAE4SF50</accession>
<keyword evidence="5" id="KW-0408">Iron</keyword>
<comment type="cofactor">
    <cofactor evidence="1">
        <name>[4Fe-4S] cluster</name>
        <dbReference type="ChEBI" id="CHEBI:49883"/>
    </cofactor>
</comment>
<dbReference type="GO" id="GO:0016787">
    <property type="term" value="F:hydrolase activity"/>
    <property type="evidence" value="ECO:0007669"/>
    <property type="project" value="UniProtKB-KW"/>
</dbReference>
<keyword evidence="3" id="KW-0479">Metal-binding</keyword>
<keyword evidence="2" id="KW-0540">Nuclease</keyword>